<proteinExistence type="predicted"/>
<protein>
    <submittedName>
        <fullName evidence="1">DUF91 domain-containing protein</fullName>
    </submittedName>
</protein>
<dbReference type="RefSeq" id="WP_134492715.1">
    <property type="nucleotide sequence ID" value="NZ_SOEZ01000076.1"/>
</dbReference>
<dbReference type="EMBL" id="SOEZ01000076">
    <property type="protein sequence ID" value="TFB46956.1"/>
    <property type="molecule type" value="Genomic_DNA"/>
</dbReference>
<dbReference type="InterPro" id="IPR011856">
    <property type="entry name" value="tRNA_endonuc-like_dom_sf"/>
</dbReference>
<gene>
    <name evidence="1" type="ORF">E3O23_15900</name>
</gene>
<name>A0A4R8UCE2_9MICO</name>
<organism evidence="1 2">
    <name type="scientific">Cryobacterium tagatosivorans</name>
    <dbReference type="NCBI Taxonomy" id="1259199"/>
    <lineage>
        <taxon>Bacteria</taxon>
        <taxon>Bacillati</taxon>
        <taxon>Actinomycetota</taxon>
        <taxon>Actinomycetes</taxon>
        <taxon>Micrococcales</taxon>
        <taxon>Microbacteriaceae</taxon>
        <taxon>Cryobacterium</taxon>
    </lineage>
</organism>
<dbReference type="OrthoDB" id="570199at2"/>
<sequence length="361" mass="40123">MPVEIGLWRVDDKPVRISPHAMPLEAKLEQLILDDPEILESKLLLLGSQVLTKYGKYIDLLGVDSEGVLHILELKRDRTPREVVAQALDYASWVQELGNDDIRNIFDTNRPGDNFDEAFAKRFDGAPVPDELNPSHVMTIVASDLDPGTERIVAYLNKSHGVPVNVMIFRYFTDNGHEYLARTWLIDPGIPVASTGGGKGKSTKANWNGLDWYVSFGVDGGSRDWADARSYGFVSAGGGDWYSRTLRGLPEGGRIFVHVPQHGYVGVGIVKGHAMPADEVILDVGGPRHFRSLDLRGTYRHPEVSEAADAAEYVVPVEWIETVPLEEAHWRVGMFANQNSACKLRNQFTLDELSKAFELTD</sequence>
<accession>A0A4R8UCE2</accession>
<keyword evidence="2" id="KW-1185">Reference proteome</keyword>
<comment type="caution">
    <text evidence="1">The sequence shown here is derived from an EMBL/GenBank/DDBJ whole genome shotgun (WGS) entry which is preliminary data.</text>
</comment>
<dbReference type="AlphaFoldDB" id="A0A4R8UCE2"/>
<dbReference type="Gene3D" id="3.40.1350.10">
    <property type="match status" value="1"/>
</dbReference>
<reference evidence="1 2" key="1">
    <citation type="submission" date="2019-03" db="EMBL/GenBank/DDBJ databases">
        <title>Genomics of glacier-inhabiting Cryobacterium strains.</title>
        <authorList>
            <person name="Liu Q."/>
            <person name="Xin Y.-H."/>
        </authorList>
    </citation>
    <scope>NUCLEOTIDE SEQUENCE [LARGE SCALE GENOMIC DNA]</scope>
    <source>
        <strain evidence="1 2">Sr47</strain>
    </source>
</reference>
<dbReference type="GO" id="GO:0003676">
    <property type="term" value="F:nucleic acid binding"/>
    <property type="evidence" value="ECO:0007669"/>
    <property type="project" value="InterPro"/>
</dbReference>
<evidence type="ECO:0000313" key="1">
    <source>
        <dbReference type="EMBL" id="TFB46956.1"/>
    </source>
</evidence>
<dbReference type="Proteomes" id="UP000297866">
    <property type="component" value="Unassembled WGS sequence"/>
</dbReference>
<evidence type="ECO:0000313" key="2">
    <source>
        <dbReference type="Proteomes" id="UP000297866"/>
    </source>
</evidence>